<dbReference type="Pfam" id="PF00012">
    <property type="entry name" value="HSP70"/>
    <property type="match status" value="2"/>
</dbReference>
<accession>A0A1M7NWN3</accession>
<dbReference type="PANTHER" id="PTHR19375">
    <property type="entry name" value="HEAT SHOCK PROTEIN 70KDA"/>
    <property type="match status" value="1"/>
</dbReference>
<evidence type="ECO:0000256" key="2">
    <source>
        <dbReference type="ARBA" id="ARBA00022741"/>
    </source>
</evidence>
<dbReference type="CDD" id="cd10231">
    <property type="entry name" value="ASKHA_NBD_HSP70_YegD-like"/>
    <property type="match status" value="1"/>
</dbReference>
<proteinExistence type="inferred from homology"/>
<dbReference type="PRINTS" id="PR00301">
    <property type="entry name" value="HEATSHOCK70"/>
</dbReference>
<comment type="similarity">
    <text evidence="1">Belongs to the heat shock protein 70 family.</text>
</comment>
<evidence type="ECO:0000256" key="1">
    <source>
        <dbReference type="ARBA" id="ARBA00007381"/>
    </source>
</evidence>
<protein>
    <submittedName>
        <fullName evidence="4">Hypothetical chaperone protein</fullName>
    </submittedName>
</protein>
<dbReference type="GO" id="GO:0140662">
    <property type="term" value="F:ATP-dependent protein folding chaperone"/>
    <property type="evidence" value="ECO:0007669"/>
    <property type="project" value="InterPro"/>
</dbReference>
<dbReference type="OrthoDB" id="9807934at2"/>
<dbReference type="EMBL" id="FRDA01000007">
    <property type="protein sequence ID" value="SHN08530.1"/>
    <property type="molecule type" value="Genomic_DNA"/>
</dbReference>
<name>A0A1M7NWN3_9PSED</name>
<evidence type="ECO:0000313" key="4">
    <source>
        <dbReference type="EMBL" id="SHN08530.1"/>
    </source>
</evidence>
<dbReference type="InterPro" id="IPR043129">
    <property type="entry name" value="ATPase_NBD"/>
</dbReference>
<dbReference type="Gene3D" id="3.30.420.40">
    <property type="match status" value="2"/>
</dbReference>
<dbReference type="InterPro" id="IPR018181">
    <property type="entry name" value="Heat_shock_70_CS"/>
</dbReference>
<reference evidence="4 5" key="1">
    <citation type="submission" date="2016-11" db="EMBL/GenBank/DDBJ databases">
        <authorList>
            <person name="Jaros S."/>
            <person name="Januszkiewicz K."/>
            <person name="Wedrychowicz H."/>
        </authorList>
    </citation>
    <scope>NUCLEOTIDE SEQUENCE [LARGE SCALE GENOMIC DNA]</scope>
    <source>
        <strain evidence="4 5">LMG 26898</strain>
    </source>
</reference>
<keyword evidence="2" id="KW-0547">Nucleotide-binding</keyword>
<dbReference type="GO" id="GO:0005524">
    <property type="term" value="F:ATP binding"/>
    <property type="evidence" value="ECO:0007669"/>
    <property type="project" value="UniProtKB-KW"/>
</dbReference>
<dbReference type="InterPro" id="IPR042054">
    <property type="entry name" value="YegD-like"/>
</dbReference>
<sequence>MNNQSPARACGIDFGTSNSTVGWQRPGVESLIALEDDKITLPSVVFFNMEERRPVYGRLALHEYLEGYEGRLMRSLKSLLGSKLIKHDTSVLGTAMPFKDLLALFIGELKKRAETTAGREFEQVVLGRPVHFVDDDAQADQEAEDTLAEVARKIGFKDVSFQFEPIAAAFDYESTITHEELVLIVDIGGGTSDFSLVRLSPERRDHEDRQDDILATGGVHIGGTDFDKQLSLQGVMPLFGYGSRMKSGAYMPTSHHINLATWHTINAVYAQKSQLALGSMRYDIEDTGGIDRLFKLIEQRAGHWLAMEVEETKIQLTQADNRHLLMDRIEPGLSVDLGRAMFEAAIDAQLERVRNSVTQLLNQAGVGVEQVNTVFFTGGSSGIPALRNSVSAMLPNARHVEGNIFGSIGSGLAIEAKKRYG</sequence>
<dbReference type="InterPro" id="IPR013126">
    <property type="entry name" value="Hsp_70_fam"/>
</dbReference>
<gene>
    <name evidence="4" type="ORF">SAMN05216593_107114</name>
</gene>
<dbReference type="RefSeq" id="WP_073167915.1">
    <property type="nucleotide sequence ID" value="NZ_FRDA01000007.1"/>
</dbReference>
<dbReference type="Proteomes" id="UP000183983">
    <property type="component" value="Unassembled WGS sequence"/>
</dbReference>
<dbReference type="AlphaFoldDB" id="A0A1M7NWN3"/>
<organism evidence="4 5">
    <name type="scientific">Pseudomonas asturiensis</name>
    <dbReference type="NCBI Taxonomy" id="1190415"/>
    <lineage>
        <taxon>Bacteria</taxon>
        <taxon>Pseudomonadati</taxon>
        <taxon>Pseudomonadota</taxon>
        <taxon>Gammaproteobacteria</taxon>
        <taxon>Pseudomonadales</taxon>
        <taxon>Pseudomonadaceae</taxon>
        <taxon>Pseudomonas</taxon>
    </lineage>
</organism>
<evidence type="ECO:0000256" key="3">
    <source>
        <dbReference type="ARBA" id="ARBA00022840"/>
    </source>
</evidence>
<keyword evidence="3" id="KW-0067">ATP-binding</keyword>
<dbReference type="SUPFAM" id="SSF53067">
    <property type="entry name" value="Actin-like ATPase domain"/>
    <property type="match status" value="2"/>
</dbReference>
<evidence type="ECO:0000313" key="5">
    <source>
        <dbReference type="Proteomes" id="UP000183983"/>
    </source>
</evidence>
<dbReference type="PROSITE" id="PS00329">
    <property type="entry name" value="HSP70_2"/>
    <property type="match status" value="1"/>
</dbReference>
<dbReference type="STRING" id="1190415.SAMN05216593_107114"/>